<evidence type="ECO:0000256" key="3">
    <source>
        <dbReference type="ARBA" id="ARBA00022763"/>
    </source>
</evidence>
<keyword evidence="4 5" id="KW-0234">DNA repair</keyword>
<dbReference type="InterPro" id="IPR013507">
    <property type="entry name" value="DNA_mismatch_S5_2-like"/>
</dbReference>
<dbReference type="SMART" id="SM01340">
    <property type="entry name" value="DNA_mis_repair"/>
    <property type="match status" value="1"/>
</dbReference>
<reference evidence="9" key="1">
    <citation type="submission" date="2020-01" db="EMBL/GenBank/DDBJ databases">
        <title>Phosphoaccumulans saitamaens gen. nov., sp. nov., a polyphosphate accumulating bacterium isolated from surface river water.</title>
        <authorList>
            <person name="Watanabe K."/>
            <person name="Suda W."/>
        </authorList>
    </citation>
    <scope>NUCLEOTIDE SEQUENCE [LARGE SCALE GENOMIC DNA]</scope>
    <source>
        <strain evidence="9">ICHIAU1</strain>
    </source>
</reference>
<evidence type="ECO:0000259" key="6">
    <source>
        <dbReference type="SMART" id="SM00853"/>
    </source>
</evidence>
<dbReference type="Pfam" id="PF01119">
    <property type="entry name" value="DNA_mis_repair"/>
    <property type="match status" value="1"/>
</dbReference>
<name>A0A7R6R7U0_9RHOO</name>
<dbReference type="InterPro" id="IPR042120">
    <property type="entry name" value="MutL_C_dimsub"/>
</dbReference>
<dbReference type="InterPro" id="IPR014790">
    <property type="entry name" value="MutL_C"/>
</dbReference>
<dbReference type="PROSITE" id="PS00058">
    <property type="entry name" value="DNA_MISMATCH_REPAIR_1"/>
    <property type="match status" value="1"/>
</dbReference>
<dbReference type="InterPro" id="IPR014721">
    <property type="entry name" value="Ribsml_uS5_D2-typ_fold_subgr"/>
</dbReference>
<dbReference type="CDD" id="cd16926">
    <property type="entry name" value="HATPase_MutL-MLH-PMS-like"/>
    <property type="match status" value="1"/>
</dbReference>
<dbReference type="Pfam" id="PF13589">
    <property type="entry name" value="HATPase_c_3"/>
    <property type="match status" value="1"/>
</dbReference>
<dbReference type="RefSeq" id="WP_162049496.1">
    <property type="nucleotide sequence ID" value="NZ_AP022345.1"/>
</dbReference>
<dbReference type="Gene3D" id="3.30.565.10">
    <property type="entry name" value="Histidine kinase-like ATPase, C-terminal domain"/>
    <property type="match status" value="1"/>
</dbReference>
<evidence type="ECO:0000256" key="1">
    <source>
        <dbReference type="ARBA" id="ARBA00006082"/>
    </source>
</evidence>
<keyword evidence="9" id="KW-1185">Reference proteome</keyword>
<dbReference type="InterPro" id="IPR002099">
    <property type="entry name" value="MutL/Mlh/PMS"/>
</dbReference>
<comment type="function">
    <text evidence="5">This protein is involved in the repair of mismatches in DNA. It is required for dam-dependent methyl-directed DNA mismatch repair. May act as a 'molecular matchmaker', a protein that promotes the formation of a stable complex between two or more DNA-binding proteins in an ATP-dependent manner without itself being part of a final effector complex.</text>
</comment>
<accession>A0A7R6R7U0</accession>
<dbReference type="Gene3D" id="3.30.1370.100">
    <property type="entry name" value="MutL, C-terminal domain, regulatory subdomain"/>
    <property type="match status" value="1"/>
</dbReference>
<organism evidence="8 9">
    <name type="scientific">Fluviibacter phosphoraccumulans</name>
    <dbReference type="NCBI Taxonomy" id="1751046"/>
    <lineage>
        <taxon>Bacteria</taxon>
        <taxon>Pseudomonadati</taxon>
        <taxon>Pseudomonadota</taxon>
        <taxon>Betaproteobacteria</taxon>
        <taxon>Rhodocyclales</taxon>
        <taxon>Fluviibacteraceae</taxon>
        <taxon>Fluviibacter</taxon>
    </lineage>
</organism>
<evidence type="ECO:0000256" key="2">
    <source>
        <dbReference type="ARBA" id="ARBA00021975"/>
    </source>
</evidence>
<sequence>MSFNNQQPVIRALPDHLISQIAAGEVVERPSSVLKELLENAIDAGSTRIRIDLEEGGMRLIRITDNGCGIDQSQLGLALTRHATSKITTLDDLERVATMGFRGEALAAIASVSRLSLVSCTRTAEHAWRISADGELTPDALPAGTVVEMRDLYFNTPARRKFLKSPPTEHAHCLEAIRRQALAHPEISFTISRDGKESHHWPADDAEGRLRQVLSDAFLKACRTVDLGNDLLQLRGWAMIPTAILSDREAQHTFVNGRYVRDKVIQHAIREAYRDQLHGSRQPGCCLFLTIDPALVDVNVHPAKTEVRFRDSRAVHQFIYHALKQVLAASTESAPPITLDRVVSSPFTASQTATYATPTYQQGLGLAEARSHYVSNQGSRSQHAATMQAYTLAPHAEQIAPSSAIPPLGYAIGQLHDRYIVAQNAQGMILIDQHAAHERVLYEKLKNACGLSQPPRQPLLIPVAVTLDDLAVATYHEHHNEFDVLGLDISEAGPNTLVVRQVPAGLGRVDAETLLKELLHTLQDSPAQASLQARQERLMGTCACHAAIRGQHSLSLLEMNALLRQMEDTERADQCNHGRPTWILVDLPAIDALFLHGR</sequence>
<evidence type="ECO:0000313" key="8">
    <source>
        <dbReference type="EMBL" id="BBU69830.1"/>
    </source>
</evidence>
<proteinExistence type="inferred from homology"/>
<dbReference type="CDD" id="cd03482">
    <property type="entry name" value="MutL_Trans_MutL"/>
    <property type="match status" value="1"/>
</dbReference>
<dbReference type="NCBIfam" id="TIGR00585">
    <property type="entry name" value="mutl"/>
    <property type="match status" value="1"/>
</dbReference>
<dbReference type="SMART" id="SM00853">
    <property type="entry name" value="MutL_C"/>
    <property type="match status" value="1"/>
</dbReference>
<dbReference type="PANTHER" id="PTHR10073">
    <property type="entry name" value="DNA MISMATCH REPAIR PROTEIN MLH, PMS, MUTL"/>
    <property type="match status" value="1"/>
</dbReference>
<dbReference type="InterPro" id="IPR020667">
    <property type="entry name" value="DNA_mismatch_repair_MutL"/>
</dbReference>
<dbReference type="GO" id="GO:0140664">
    <property type="term" value="F:ATP-dependent DNA damage sensor activity"/>
    <property type="evidence" value="ECO:0007669"/>
    <property type="project" value="InterPro"/>
</dbReference>
<dbReference type="Gene3D" id="3.30.230.10">
    <property type="match status" value="1"/>
</dbReference>
<evidence type="ECO:0000256" key="5">
    <source>
        <dbReference type="HAMAP-Rule" id="MF_00149"/>
    </source>
</evidence>
<dbReference type="InterPro" id="IPR037198">
    <property type="entry name" value="MutL_C_sf"/>
</dbReference>
<dbReference type="GO" id="GO:0032300">
    <property type="term" value="C:mismatch repair complex"/>
    <property type="evidence" value="ECO:0007669"/>
    <property type="project" value="InterPro"/>
</dbReference>
<gene>
    <name evidence="5 8" type="primary">mutL</name>
    <name evidence="8" type="ORF">ICHIAU1_21130</name>
</gene>
<dbReference type="GO" id="GO:0030983">
    <property type="term" value="F:mismatched DNA binding"/>
    <property type="evidence" value="ECO:0007669"/>
    <property type="project" value="InterPro"/>
</dbReference>
<feature type="domain" description="DNA mismatch repair protein S5" evidence="7">
    <location>
        <begin position="210"/>
        <end position="328"/>
    </location>
</feature>
<dbReference type="FunFam" id="3.30.565.10:FF:000003">
    <property type="entry name" value="DNA mismatch repair endonuclease MutL"/>
    <property type="match status" value="1"/>
</dbReference>
<evidence type="ECO:0000259" key="7">
    <source>
        <dbReference type="SMART" id="SM01340"/>
    </source>
</evidence>
<dbReference type="InterPro" id="IPR038973">
    <property type="entry name" value="MutL/Mlh/Pms-like"/>
</dbReference>
<dbReference type="GO" id="GO:0016887">
    <property type="term" value="F:ATP hydrolysis activity"/>
    <property type="evidence" value="ECO:0007669"/>
    <property type="project" value="InterPro"/>
</dbReference>
<dbReference type="InterPro" id="IPR014762">
    <property type="entry name" value="DNA_mismatch_repair_CS"/>
</dbReference>
<dbReference type="GO" id="GO:0006298">
    <property type="term" value="P:mismatch repair"/>
    <property type="evidence" value="ECO:0007669"/>
    <property type="project" value="UniProtKB-UniRule"/>
</dbReference>
<comment type="similarity">
    <text evidence="1 5">Belongs to the DNA mismatch repair MutL/HexB family.</text>
</comment>
<dbReference type="SUPFAM" id="SSF54211">
    <property type="entry name" value="Ribosomal protein S5 domain 2-like"/>
    <property type="match status" value="1"/>
</dbReference>
<evidence type="ECO:0000313" key="9">
    <source>
        <dbReference type="Proteomes" id="UP000463961"/>
    </source>
</evidence>
<dbReference type="GO" id="GO:0005524">
    <property type="term" value="F:ATP binding"/>
    <property type="evidence" value="ECO:0007669"/>
    <property type="project" value="InterPro"/>
</dbReference>
<dbReference type="PANTHER" id="PTHR10073:SF12">
    <property type="entry name" value="DNA MISMATCH REPAIR PROTEIN MLH1"/>
    <property type="match status" value="1"/>
</dbReference>
<protein>
    <recommendedName>
        <fullName evidence="2 5">DNA mismatch repair protein MutL</fullName>
    </recommendedName>
</protein>
<dbReference type="InterPro" id="IPR036890">
    <property type="entry name" value="HATPase_C_sf"/>
</dbReference>
<dbReference type="EMBL" id="AP022345">
    <property type="protein sequence ID" value="BBU69830.1"/>
    <property type="molecule type" value="Genomic_DNA"/>
</dbReference>
<dbReference type="InterPro" id="IPR042121">
    <property type="entry name" value="MutL_C_regsub"/>
</dbReference>
<dbReference type="Gene3D" id="3.30.1540.20">
    <property type="entry name" value="MutL, C-terminal domain, dimerisation subdomain"/>
    <property type="match status" value="1"/>
</dbReference>
<feature type="domain" description="MutL C-terminal dimerisation" evidence="6">
    <location>
        <begin position="411"/>
        <end position="554"/>
    </location>
</feature>
<dbReference type="SUPFAM" id="SSF118116">
    <property type="entry name" value="DNA mismatch repair protein MutL"/>
    <property type="match status" value="1"/>
</dbReference>
<dbReference type="Proteomes" id="UP000463961">
    <property type="component" value="Chromosome"/>
</dbReference>
<dbReference type="HAMAP" id="MF_00149">
    <property type="entry name" value="DNA_mis_repair"/>
    <property type="match status" value="1"/>
</dbReference>
<dbReference type="Pfam" id="PF08676">
    <property type="entry name" value="MutL_C"/>
    <property type="match status" value="1"/>
</dbReference>
<dbReference type="AlphaFoldDB" id="A0A7R6R7U0"/>
<evidence type="ECO:0000256" key="4">
    <source>
        <dbReference type="ARBA" id="ARBA00023204"/>
    </source>
</evidence>
<dbReference type="InterPro" id="IPR020568">
    <property type="entry name" value="Ribosomal_Su5_D2-typ_SF"/>
</dbReference>
<dbReference type="SUPFAM" id="SSF55874">
    <property type="entry name" value="ATPase domain of HSP90 chaperone/DNA topoisomerase II/histidine kinase"/>
    <property type="match status" value="1"/>
</dbReference>
<keyword evidence="3 5" id="KW-0227">DNA damage</keyword>
<dbReference type="OrthoDB" id="9763467at2"/>